<dbReference type="PANTHER" id="PTHR23526:SF2">
    <property type="entry name" value="MAJOR FACILITATOR SUPERFAMILY (MFS) PROFILE DOMAIN-CONTAINING PROTEIN"/>
    <property type="match status" value="1"/>
</dbReference>
<keyword evidence="2" id="KW-0812">Transmembrane</keyword>
<evidence type="ECO:0000256" key="2">
    <source>
        <dbReference type="SAM" id="Phobius"/>
    </source>
</evidence>
<evidence type="ECO:0000313" key="3">
    <source>
        <dbReference type="EMBL" id="REK75760.1"/>
    </source>
</evidence>
<feature type="transmembrane region" description="Helical" evidence="2">
    <location>
        <begin position="265"/>
        <end position="283"/>
    </location>
</feature>
<keyword evidence="2" id="KW-0472">Membrane</keyword>
<organism evidence="3 4">
    <name type="scientific">Paenibacillus paeoniae</name>
    <dbReference type="NCBI Taxonomy" id="2292705"/>
    <lineage>
        <taxon>Bacteria</taxon>
        <taxon>Bacillati</taxon>
        <taxon>Bacillota</taxon>
        <taxon>Bacilli</taxon>
        <taxon>Bacillales</taxon>
        <taxon>Paenibacillaceae</taxon>
        <taxon>Paenibacillus</taxon>
    </lineage>
</organism>
<evidence type="ECO:0000256" key="1">
    <source>
        <dbReference type="ARBA" id="ARBA00004651"/>
    </source>
</evidence>
<feature type="transmembrane region" description="Helical" evidence="2">
    <location>
        <begin position="152"/>
        <end position="174"/>
    </location>
</feature>
<dbReference type="Proteomes" id="UP000261905">
    <property type="component" value="Unassembled WGS sequence"/>
</dbReference>
<evidence type="ECO:0000313" key="4">
    <source>
        <dbReference type="Proteomes" id="UP000261905"/>
    </source>
</evidence>
<dbReference type="InterPro" id="IPR011701">
    <property type="entry name" value="MFS"/>
</dbReference>
<dbReference type="SUPFAM" id="SSF103473">
    <property type="entry name" value="MFS general substrate transporter"/>
    <property type="match status" value="1"/>
</dbReference>
<feature type="transmembrane region" description="Helical" evidence="2">
    <location>
        <begin position="318"/>
        <end position="338"/>
    </location>
</feature>
<comment type="caution">
    <text evidence="3">The sequence shown here is derived from an EMBL/GenBank/DDBJ whole genome shotgun (WGS) entry which is preliminary data.</text>
</comment>
<dbReference type="PANTHER" id="PTHR23526">
    <property type="entry name" value="INTEGRAL MEMBRANE TRANSPORT PROTEIN-RELATED"/>
    <property type="match status" value="1"/>
</dbReference>
<feature type="transmembrane region" description="Helical" evidence="2">
    <location>
        <begin position="186"/>
        <end position="205"/>
    </location>
</feature>
<dbReference type="Pfam" id="PF07690">
    <property type="entry name" value="MFS_1"/>
    <property type="match status" value="1"/>
</dbReference>
<comment type="subcellular location">
    <subcellularLocation>
        <location evidence="1">Cell membrane</location>
        <topology evidence="1">Multi-pass membrane protein</topology>
    </subcellularLocation>
</comment>
<name>A0A371PHP1_9BACL</name>
<proteinExistence type="predicted"/>
<feature type="transmembrane region" description="Helical" evidence="2">
    <location>
        <begin position="292"/>
        <end position="312"/>
    </location>
</feature>
<gene>
    <name evidence="3" type="ORF">DX130_01375</name>
</gene>
<sequence length="425" mass="47355">MLQNEFLSAEYPCPGGIVLAKTLERQAVLLLVVQALYGISTALSGTFVPVYLWKSSGSYLVIGWFTFAQYALGGLVFWLAGKWVKEYNKMHSLRTGIALSGLFYCVVLFLGEGAKNWAVPLGILSGIAMGLFWLAFNVVYFEVTDPDTRDRYNGWAGLLGSAAGILAPWISGLIITSMKGEQGYRIIFMLSLAIFAIGVVLSFWLKKRHGEGSYQWTLGFKQLAERGNPWRRLFPAIAAQGVREGVFMFLVGLTVYVATRTESKLGLYSLITSLVALISFGVAGKWMSKLRLTWSMLAGVVMIAAVILPLFWEVSYSTLLLFGIGTSLFLPLYMIPMTTKVFDVIGRDQESAAHREEFIVLREMALTAGRLLGLTAYLIVMSTHHSPKTMTWLMLAVGLAPIAGWWWMKPFLHQRVARRQRPQTE</sequence>
<dbReference type="InterPro" id="IPR052528">
    <property type="entry name" value="Sugar_transport-like"/>
</dbReference>
<protein>
    <submittedName>
        <fullName evidence="3">MFS transporter</fullName>
    </submittedName>
</protein>
<dbReference type="InterPro" id="IPR036259">
    <property type="entry name" value="MFS_trans_sf"/>
</dbReference>
<keyword evidence="2" id="KW-1133">Transmembrane helix</keyword>
<dbReference type="EMBL" id="QUBQ01000001">
    <property type="protein sequence ID" value="REK75760.1"/>
    <property type="molecule type" value="Genomic_DNA"/>
</dbReference>
<feature type="transmembrane region" description="Helical" evidence="2">
    <location>
        <begin position="117"/>
        <end position="140"/>
    </location>
</feature>
<dbReference type="AlphaFoldDB" id="A0A371PHP1"/>
<feature type="transmembrane region" description="Helical" evidence="2">
    <location>
        <begin position="92"/>
        <end position="111"/>
    </location>
</feature>
<feature type="transmembrane region" description="Helical" evidence="2">
    <location>
        <begin position="392"/>
        <end position="412"/>
    </location>
</feature>
<dbReference type="Gene3D" id="1.20.1250.20">
    <property type="entry name" value="MFS general substrate transporter like domains"/>
    <property type="match status" value="2"/>
</dbReference>
<dbReference type="GO" id="GO:0022857">
    <property type="term" value="F:transmembrane transporter activity"/>
    <property type="evidence" value="ECO:0007669"/>
    <property type="project" value="InterPro"/>
</dbReference>
<accession>A0A371PHP1</accession>
<keyword evidence="4" id="KW-1185">Reference proteome</keyword>
<feature type="transmembrane region" description="Helical" evidence="2">
    <location>
        <begin position="28"/>
        <end position="53"/>
    </location>
</feature>
<dbReference type="GO" id="GO:0005886">
    <property type="term" value="C:plasma membrane"/>
    <property type="evidence" value="ECO:0007669"/>
    <property type="project" value="UniProtKB-SubCell"/>
</dbReference>
<reference evidence="3 4" key="1">
    <citation type="submission" date="2018-08" db="EMBL/GenBank/DDBJ databases">
        <title>Paenibacillus sp. M4BSY-1, whole genome shotgun sequence.</title>
        <authorList>
            <person name="Tuo L."/>
        </authorList>
    </citation>
    <scope>NUCLEOTIDE SEQUENCE [LARGE SCALE GENOMIC DNA]</scope>
    <source>
        <strain evidence="3 4">M4BSY-1</strain>
    </source>
</reference>
<dbReference type="OrthoDB" id="2086294at2"/>
<feature type="transmembrane region" description="Helical" evidence="2">
    <location>
        <begin position="241"/>
        <end position="259"/>
    </location>
</feature>
<feature type="transmembrane region" description="Helical" evidence="2">
    <location>
        <begin position="59"/>
        <end position="80"/>
    </location>
</feature>
<feature type="transmembrane region" description="Helical" evidence="2">
    <location>
        <begin position="359"/>
        <end position="380"/>
    </location>
</feature>